<accession>A0A2N9X9Q7</accession>
<dbReference type="EMBL" id="MEIL01000006">
    <property type="protein sequence ID" value="PIT41925.1"/>
    <property type="molecule type" value="Genomic_DNA"/>
</dbReference>
<name>A0A2N9X9Q7_9NEIS</name>
<dbReference type="Proteomes" id="UP000230202">
    <property type="component" value="Unassembled WGS sequence"/>
</dbReference>
<sequence length="63" mass="7175">MNSNHSGWEPFAAMRNEMPYPSEAEIKKYGLDGGRKRKLVYRIKTTKAPISPMNTRPIAHSLT</sequence>
<protein>
    <submittedName>
        <fullName evidence="1">Uncharacterized protein</fullName>
    </submittedName>
</protein>
<proteinExistence type="predicted"/>
<dbReference type="RefSeq" id="WP_100151449.1">
    <property type="nucleotide sequence ID" value="NZ_MEIL01000006.1"/>
</dbReference>
<dbReference type="AlphaFoldDB" id="A0A2N9X9Q7"/>
<gene>
    <name evidence="1" type="ORF">BHC54_00720</name>
</gene>
<comment type="caution">
    <text evidence="1">The sequence shown here is derived from an EMBL/GenBank/DDBJ whole genome shotgun (WGS) entry which is preliminary data.</text>
</comment>
<evidence type="ECO:0000313" key="1">
    <source>
        <dbReference type="EMBL" id="PIT41925.1"/>
    </source>
</evidence>
<evidence type="ECO:0000313" key="2">
    <source>
        <dbReference type="Proteomes" id="UP000230202"/>
    </source>
</evidence>
<organism evidence="1 2">
    <name type="scientific">Snodgrassella alvi</name>
    <dbReference type="NCBI Taxonomy" id="1196083"/>
    <lineage>
        <taxon>Bacteria</taxon>
        <taxon>Pseudomonadati</taxon>
        <taxon>Pseudomonadota</taxon>
        <taxon>Betaproteobacteria</taxon>
        <taxon>Neisseriales</taxon>
        <taxon>Neisseriaceae</taxon>
        <taxon>Snodgrassella</taxon>
    </lineage>
</organism>
<reference evidence="1" key="1">
    <citation type="journal article" date="2017" name="MBio">
        <title>Type VI secretion-mediated competition in the bee gut microbiome.</title>
        <authorList>
            <person name="Steele M.I."/>
            <person name="Kwong W.K."/>
            <person name="Powell J.E."/>
            <person name="Whiteley M."/>
            <person name="Moran N.A."/>
        </authorList>
    </citation>
    <scope>NUCLEOTIDE SEQUENCE [LARGE SCALE GENOMIC DNA]</scope>
    <source>
        <strain evidence="1">WkB273</strain>
    </source>
</reference>
<keyword evidence="2" id="KW-1185">Reference proteome</keyword>